<organism evidence="1 2">
    <name type="scientific">Paraburkholderia unamae</name>
    <dbReference type="NCBI Taxonomy" id="219649"/>
    <lineage>
        <taxon>Bacteria</taxon>
        <taxon>Pseudomonadati</taxon>
        <taxon>Pseudomonadota</taxon>
        <taxon>Betaproteobacteria</taxon>
        <taxon>Burkholderiales</taxon>
        <taxon>Burkholderiaceae</taxon>
        <taxon>Paraburkholderia</taxon>
    </lineage>
</organism>
<sequence length="119" mass="12736">MNVAGRHPGVRDPSLQDVVRELARYLRGHPHAGDSVDGIAQWWLNLTPDSVGLVERALEVLREAGVVVGARAPDGRIHYRRRVPDAPADAAAIEAALDRLCAAPPALPPGGRARPPPRP</sequence>
<evidence type="ECO:0000313" key="2">
    <source>
        <dbReference type="Proteomes" id="UP000245712"/>
    </source>
</evidence>
<keyword evidence="2" id="KW-1185">Reference proteome</keyword>
<dbReference type="EMBL" id="QEOB01000004">
    <property type="protein sequence ID" value="PVX85142.1"/>
    <property type="molecule type" value="Genomic_DNA"/>
</dbReference>
<comment type="caution">
    <text evidence="1">The sequence shown here is derived from an EMBL/GenBank/DDBJ whole genome shotgun (WGS) entry which is preliminary data.</text>
</comment>
<evidence type="ECO:0000313" key="1">
    <source>
        <dbReference type="EMBL" id="PVX85142.1"/>
    </source>
</evidence>
<gene>
    <name evidence="1" type="ORF">C7402_104386</name>
</gene>
<accession>A0ABX5KRC5</accession>
<reference evidence="1 2" key="1">
    <citation type="submission" date="2018-05" db="EMBL/GenBank/DDBJ databases">
        <title>Genomic Encyclopedia of Type Strains, Phase IV (KMG-V): Genome sequencing to study the core and pangenomes of soil and plant-associated prokaryotes.</title>
        <authorList>
            <person name="Whitman W."/>
        </authorList>
    </citation>
    <scope>NUCLEOTIDE SEQUENCE [LARGE SCALE GENOMIC DNA]</scope>
    <source>
        <strain evidence="1 2">SCZa-39</strain>
    </source>
</reference>
<proteinExistence type="predicted"/>
<name>A0ABX5KRC5_9BURK</name>
<protein>
    <submittedName>
        <fullName evidence="1">Uncharacterized protein</fullName>
    </submittedName>
</protein>
<dbReference type="Proteomes" id="UP000245712">
    <property type="component" value="Unassembled WGS sequence"/>
</dbReference>